<sequence length="332" mass="35850">MSRSRAALVRALLAPSLLIPLAACGSPSGSDSAAGSGKSPEGFPYTVTNCGVKTTYRKPPERAVALNQHSTEILLALGLGDRMAGTAYLDDAIDPRYRKAYDKIKVLAKEYPSKEALLAANPDFVYGGYSSAFDKTEGRDRAGLGDSGVKTRLNTESCAKDRVGVPELRREIRQVARTFGVPERAEKLIKDQDRRLAATARKLKGAEKKKVFVYDSGTSSAFTAGGQGIGNEIIERAGGSNVFASLDKPFGDVSWEKVVQHRPDVVVIYDYGGTPVAKKKQRLLKDPALADVPAIKHKRFAVLPLSSAVLGPRVPQAVDRLARQLHPEAYRT</sequence>
<dbReference type="PANTHER" id="PTHR30535:SF7">
    <property type="entry name" value="IRON(III) DICITRATE-BINDING PROTEIN"/>
    <property type="match status" value="1"/>
</dbReference>
<dbReference type="AlphaFoldDB" id="A0A6G4X6N2"/>
<protein>
    <submittedName>
        <fullName evidence="4">ABC transporter substrate-binding protein</fullName>
    </submittedName>
</protein>
<keyword evidence="5" id="KW-1185">Reference proteome</keyword>
<gene>
    <name evidence="4" type="ORF">G5C65_32150</name>
</gene>
<evidence type="ECO:0000259" key="3">
    <source>
        <dbReference type="PROSITE" id="PS50983"/>
    </source>
</evidence>
<organism evidence="4 5">
    <name type="scientific">Streptomyces boncukensis</name>
    <dbReference type="NCBI Taxonomy" id="2711219"/>
    <lineage>
        <taxon>Bacteria</taxon>
        <taxon>Bacillati</taxon>
        <taxon>Actinomycetota</taxon>
        <taxon>Actinomycetes</taxon>
        <taxon>Kitasatosporales</taxon>
        <taxon>Streptomycetaceae</taxon>
        <taxon>Streptomyces</taxon>
    </lineage>
</organism>
<evidence type="ECO:0000313" key="5">
    <source>
        <dbReference type="Proteomes" id="UP000477722"/>
    </source>
</evidence>
<dbReference type="EMBL" id="JAAKZZ010000570">
    <property type="protein sequence ID" value="NGO72913.1"/>
    <property type="molecule type" value="Genomic_DNA"/>
</dbReference>
<reference evidence="4 5" key="1">
    <citation type="submission" date="2020-02" db="EMBL/GenBank/DDBJ databases">
        <title>Whole-genome analyses of novel actinobacteria.</title>
        <authorList>
            <person name="Sahin N."/>
            <person name="Tatar D."/>
        </authorList>
    </citation>
    <scope>NUCLEOTIDE SEQUENCE [LARGE SCALE GENOMIC DNA]</scope>
    <source>
        <strain evidence="4 5">SB3404</strain>
    </source>
</reference>
<feature type="domain" description="Fe/B12 periplasmic-binding" evidence="3">
    <location>
        <begin position="62"/>
        <end position="332"/>
    </location>
</feature>
<dbReference type="Pfam" id="PF01497">
    <property type="entry name" value="Peripla_BP_2"/>
    <property type="match status" value="1"/>
</dbReference>
<dbReference type="Proteomes" id="UP000477722">
    <property type="component" value="Unassembled WGS sequence"/>
</dbReference>
<comment type="caution">
    <text evidence="4">The sequence shown here is derived from an EMBL/GenBank/DDBJ whole genome shotgun (WGS) entry which is preliminary data.</text>
</comment>
<dbReference type="PANTHER" id="PTHR30535">
    <property type="entry name" value="VITAMIN B12-BINDING PROTEIN"/>
    <property type="match status" value="1"/>
</dbReference>
<evidence type="ECO:0000313" key="4">
    <source>
        <dbReference type="EMBL" id="NGO72913.1"/>
    </source>
</evidence>
<dbReference type="RefSeq" id="WP_165302575.1">
    <property type="nucleotide sequence ID" value="NZ_JAAKZZ010000570.1"/>
</dbReference>
<dbReference type="SUPFAM" id="SSF53807">
    <property type="entry name" value="Helical backbone' metal receptor"/>
    <property type="match status" value="1"/>
</dbReference>
<dbReference type="InterPro" id="IPR002491">
    <property type="entry name" value="ABC_transptr_periplasmic_BD"/>
</dbReference>
<dbReference type="InterPro" id="IPR050902">
    <property type="entry name" value="ABC_Transporter_SBP"/>
</dbReference>
<proteinExistence type="inferred from homology"/>
<keyword evidence="2" id="KW-0732">Signal</keyword>
<dbReference type="Gene3D" id="3.40.50.1980">
    <property type="entry name" value="Nitrogenase molybdenum iron protein domain"/>
    <property type="match status" value="2"/>
</dbReference>
<comment type="similarity">
    <text evidence="1">Belongs to the bacterial solute-binding protein 8 family.</text>
</comment>
<feature type="chain" id="PRO_5026319655" evidence="2">
    <location>
        <begin position="26"/>
        <end position="332"/>
    </location>
</feature>
<feature type="signal peptide" evidence="2">
    <location>
        <begin position="1"/>
        <end position="25"/>
    </location>
</feature>
<dbReference type="CDD" id="cd01148">
    <property type="entry name" value="TroA_a"/>
    <property type="match status" value="1"/>
</dbReference>
<dbReference type="PROSITE" id="PS50983">
    <property type="entry name" value="FE_B12_PBP"/>
    <property type="match status" value="1"/>
</dbReference>
<name>A0A6G4X6N2_9ACTN</name>
<accession>A0A6G4X6N2</accession>
<evidence type="ECO:0000256" key="1">
    <source>
        <dbReference type="ARBA" id="ARBA00008814"/>
    </source>
</evidence>
<evidence type="ECO:0000256" key="2">
    <source>
        <dbReference type="SAM" id="SignalP"/>
    </source>
</evidence>